<feature type="transmembrane region" description="Helical" evidence="11">
    <location>
        <begin position="209"/>
        <end position="228"/>
    </location>
</feature>
<dbReference type="InterPro" id="IPR036458">
    <property type="entry name" value="Na:dicarbo_symporter_sf"/>
</dbReference>
<reference evidence="12" key="3">
    <citation type="submission" date="2025-09" db="UniProtKB">
        <authorList>
            <consortium name="Ensembl"/>
        </authorList>
    </citation>
    <scope>IDENTIFICATION</scope>
</reference>
<evidence type="ECO:0000256" key="2">
    <source>
        <dbReference type="ARBA" id="ARBA00022448"/>
    </source>
</evidence>
<proteinExistence type="inferred from homology"/>
<evidence type="ECO:0000256" key="1">
    <source>
        <dbReference type="ARBA" id="ARBA00004141"/>
    </source>
</evidence>
<comment type="catalytic activity">
    <reaction evidence="10">
        <text>D-aspartate(out) + K(+)(in) + 3 Na(+)(out) + H(+)(out) = D-aspartate(in) + K(+)(out) + 3 Na(+)(in) + H(+)(in)</text>
        <dbReference type="Rhea" id="RHEA:71379"/>
        <dbReference type="ChEBI" id="CHEBI:15378"/>
        <dbReference type="ChEBI" id="CHEBI:29101"/>
        <dbReference type="ChEBI" id="CHEBI:29103"/>
        <dbReference type="ChEBI" id="CHEBI:29990"/>
    </reaction>
</comment>
<name>A0AAQ4QX10_GASAC</name>
<reference evidence="12" key="2">
    <citation type="submission" date="2025-08" db="UniProtKB">
        <authorList>
            <consortium name="Ensembl"/>
        </authorList>
    </citation>
    <scope>IDENTIFICATION</scope>
</reference>
<dbReference type="PROSITE" id="PS00713">
    <property type="entry name" value="NA_DICARBOXYL_SYMP_1"/>
    <property type="match status" value="1"/>
</dbReference>
<keyword evidence="5 11" id="KW-1133">Transmembrane helix</keyword>
<comment type="subcellular location">
    <subcellularLocation>
        <location evidence="1 11">Membrane</location>
        <topology evidence="1 11">Multi-pass membrane protein</topology>
    </subcellularLocation>
</comment>
<evidence type="ECO:0000256" key="3">
    <source>
        <dbReference type="ARBA" id="ARBA00022692"/>
    </source>
</evidence>
<dbReference type="Gene3D" id="1.10.3860.10">
    <property type="entry name" value="Sodium:dicarboxylate symporter"/>
    <property type="match status" value="1"/>
</dbReference>
<keyword evidence="13" id="KW-1185">Reference proteome</keyword>
<comment type="similarity">
    <text evidence="11">Belongs to the dicarboxylate/amino acid:cation symporter (DAACS) (TC 2.A.23) family.</text>
</comment>
<keyword evidence="7" id="KW-0325">Glycoprotein</keyword>
<dbReference type="PANTHER" id="PTHR11958:SF93">
    <property type="entry name" value="EXCITATORY AMINO ACID TRANSPORTER 2"/>
    <property type="match status" value="1"/>
</dbReference>
<dbReference type="Pfam" id="PF00375">
    <property type="entry name" value="SDF"/>
    <property type="match status" value="1"/>
</dbReference>
<dbReference type="GO" id="GO:0015501">
    <property type="term" value="F:glutamate:sodium symporter activity"/>
    <property type="evidence" value="ECO:0007669"/>
    <property type="project" value="TreeGrafter"/>
</dbReference>
<keyword evidence="2 11" id="KW-0813">Transport</keyword>
<evidence type="ECO:0000256" key="4">
    <source>
        <dbReference type="ARBA" id="ARBA00022847"/>
    </source>
</evidence>
<comment type="catalytic activity">
    <reaction evidence="8">
        <text>K(+)(in) + L-glutamate(out) + 3 Na(+)(out) + H(+)(out) = K(+)(out) + L-glutamate(in) + 3 Na(+)(in) + H(+)(in)</text>
        <dbReference type="Rhea" id="RHEA:70699"/>
        <dbReference type="ChEBI" id="CHEBI:15378"/>
        <dbReference type="ChEBI" id="CHEBI:29101"/>
        <dbReference type="ChEBI" id="CHEBI:29103"/>
        <dbReference type="ChEBI" id="CHEBI:29985"/>
    </reaction>
</comment>
<dbReference type="GeneTree" id="ENSGT00940000155379"/>
<dbReference type="InterPro" id="IPR050746">
    <property type="entry name" value="DAACS"/>
</dbReference>
<dbReference type="InterPro" id="IPR001991">
    <property type="entry name" value="Na-dicarboxylate_symporter"/>
</dbReference>
<comment type="catalytic activity">
    <reaction evidence="9">
        <text>K(+)(in) + L-aspartate(out) + 3 Na(+)(out) + H(+)(out) = K(+)(out) + L-aspartate(in) + 3 Na(+)(in) + H(+)(in)</text>
        <dbReference type="Rhea" id="RHEA:70851"/>
        <dbReference type="ChEBI" id="CHEBI:15378"/>
        <dbReference type="ChEBI" id="CHEBI:29101"/>
        <dbReference type="ChEBI" id="CHEBI:29103"/>
        <dbReference type="ChEBI" id="CHEBI:29991"/>
    </reaction>
</comment>
<feature type="transmembrane region" description="Helical" evidence="11">
    <location>
        <begin position="248"/>
        <end position="270"/>
    </location>
</feature>
<protein>
    <recommendedName>
        <fullName evidence="11">Amino acid transporter</fullName>
    </recommendedName>
</protein>
<evidence type="ECO:0000256" key="11">
    <source>
        <dbReference type="RuleBase" id="RU361216"/>
    </source>
</evidence>
<feature type="transmembrane region" description="Helical" evidence="11">
    <location>
        <begin position="64"/>
        <end position="84"/>
    </location>
</feature>
<accession>A0AAQ4QX10</accession>
<dbReference type="Proteomes" id="UP000007635">
    <property type="component" value="Chromosome XIX"/>
</dbReference>
<feature type="transmembrane region" description="Helical" evidence="11">
    <location>
        <begin position="282"/>
        <end position="308"/>
    </location>
</feature>
<keyword evidence="4 11" id="KW-0769">Symport</keyword>
<dbReference type="GO" id="GO:0098712">
    <property type="term" value="P:L-glutamate import across plasma membrane"/>
    <property type="evidence" value="ECO:0007669"/>
    <property type="project" value="TreeGrafter"/>
</dbReference>
<reference evidence="12 13" key="1">
    <citation type="journal article" date="2021" name="G3 (Bethesda)">
        <title>Improved contiguity of the threespine stickleback genome using long-read sequencing.</title>
        <authorList>
            <person name="Nath S."/>
            <person name="Shaw D.E."/>
            <person name="White M.A."/>
        </authorList>
    </citation>
    <scope>NUCLEOTIDE SEQUENCE [LARGE SCALE GENOMIC DNA]</scope>
    <source>
        <strain evidence="12 13">Lake Benthic</strain>
    </source>
</reference>
<dbReference type="Ensembl" id="ENSGACT00000030517.1">
    <property type="protein sequence ID" value="ENSGACP00000055865.1"/>
    <property type="gene ID" value="ENSGACG00000011397.2"/>
</dbReference>
<evidence type="ECO:0000256" key="7">
    <source>
        <dbReference type="ARBA" id="ARBA00023180"/>
    </source>
</evidence>
<feature type="transmembrane region" description="Helical" evidence="11">
    <location>
        <begin position="314"/>
        <end position="337"/>
    </location>
</feature>
<evidence type="ECO:0000313" key="13">
    <source>
        <dbReference type="Proteomes" id="UP000007635"/>
    </source>
</evidence>
<dbReference type="SUPFAM" id="SSF118215">
    <property type="entry name" value="Proton glutamate symport protein"/>
    <property type="match status" value="1"/>
</dbReference>
<evidence type="ECO:0000256" key="8">
    <source>
        <dbReference type="ARBA" id="ARBA00047601"/>
    </source>
</evidence>
<sequence length="547" mass="59310">DDDDDVLSCEWRPDYRSVPLTHTPPCSTGVILGAVSGMLLRVASPIDPNIVMVISFPGDILMRMLKMLILPLIISSLITGLAGLDAKSSGRLGTRAMVYYMSTTIIAAVLGVILVLVIHPGNPKLKENLGEGEKNDEVSSLDAFFDLIRNLFPENLVQACFQQIQTVTKKVEVIIEEDINATSVEGLVANITKEPQFIIKKSLQFKSGMNVLGMIGFFIAFGICMGKMGEKARLMLEFFNILNEIVMKLVICIMWYSPFGIACLICGKIISIKDLEVVGRQLGMYMVTVVIGLIIHGVIFLPSIYFVIVRKNPFTFFLGIFQAWITALGTASSAGTLPVTFRCLEENLGIDKRVTRFVLPVGATINMDGTALYEAVAAIFIAQMNGIHLDPGQIVTVSLTATLASVGAASIPSAGLVTMLLILTAVGLPTQDISLLVAVDWLLDRFRTSVNVVGDSYGAGIVYHLSKAELDELDAHAAKSDDIEMMSKTQSYYDDMKNHHENNSNQCVLTTTATTSTSGNASATANNSVVVDECKVQIMLTDVETCI</sequence>
<dbReference type="GO" id="GO:0005886">
    <property type="term" value="C:plasma membrane"/>
    <property type="evidence" value="ECO:0007669"/>
    <property type="project" value="TreeGrafter"/>
</dbReference>
<dbReference type="FunFam" id="1.10.3860.10:FF:000002">
    <property type="entry name" value="Amino acid transporter"/>
    <property type="match status" value="1"/>
</dbReference>
<evidence type="ECO:0000256" key="10">
    <source>
        <dbReference type="ARBA" id="ARBA00049118"/>
    </source>
</evidence>
<dbReference type="PANTHER" id="PTHR11958">
    <property type="entry name" value="SODIUM/DICARBOXYLATE SYMPORTER-RELATED"/>
    <property type="match status" value="1"/>
</dbReference>
<evidence type="ECO:0000256" key="5">
    <source>
        <dbReference type="ARBA" id="ARBA00022989"/>
    </source>
</evidence>
<keyword evidence="3 11" id="KW-0812">Transmembrane</keyword>
<dbReference type="PROSITE" id="PS00714">
    <property type="entry name" value="NA_DICARBOXYL_SYMP_2"/>
    <property type="match status" value="1"/>
</dbReference>
<keyword evidence="6 11" id="KW-0472">Membrane</keyword>
<dbReference type="GO" id="GO:0005313">
    <property type="term" value="F:L-glutamate transmembrane transporter activity"/>
    <property type="evidence" value="ECO:0007669"/>
    <property type="project" value="TreeGrafter"/>
</dbReference>
<dbReference type="GO" id="GO:0015175">
    <property type="term" value="F:neutral L-amino acid transmembrane transporter activity"/>
    <property type="evidence" value="ECO:0007669"/>
    <property type="project" value="TreeGrafter"/>
</dbReference>
<dbReference type="AlphaFoldDB" id="A0AAQ4QX10"/>
<evidence type="ECO:0000256" key="9">
    <source>
        <dbReference type="ARBA" id="ARBA00048715"/>
    </source>
</evidence>
<feature type="transmembrane region" description="Helical" evidence="11">
    <location>
        <begin position="96"/>
        <end position="118"/>
    </location>
</feature>
<evidence type="ECO:0000256" key="6">
    <source>
        <dbReference type="ARBA" id="ARBA00023136"/>
    </source>
</evidence>
<dbReference type="GO" id="GO:0070778">
    <property type="term" value="P:L-aspartate transmembrane transport"/>
    <property type="evidence" value="ECO:0007669"/>
    <property type="project" value="TreeGrafter"/>
</dbReference>
<organism evidence="12 13">
    <name type="scientific">Gasterosteus aculeatus aculeatus</name>
    <name type="common">three-spined stickleback</name>
    <dbReference type="NCBI Taxonomy" id="481459"/>
    <lineage>
        <taxon>Eukaryota</taxon>
        <taxon>Metazoa</taxon>
        <taxon>Chordata</taxon>
        <taxon>Craniata</taxon>
        <taxon>Vertebrata</taxon>
        <taxon>Euteleostomi</taxon>
        <taxon>Actinopterygii</taxon>
        <taxon>Neopterygii</taxon>
        <taxon>Teleostei</taxon>
        <taxon>Neoteleostei</taxon>
        <taxon>Acanthomorphata</taxon>
        <taxon>Eupercaria</taxon>
        <taxon>Perciformes</taxon>
        <taxon>Cottioidei</taxon>
        <taxon>Gasterosteales</taxon>
        <taxon>Gasterosteidae</taxon>
        <taxon>Gasterosteus</taxon>
    </lineage>
</organism>
<dbReference type="PRINTS" id="PR00173">
    <property type="entry name" value="EDTRNSPORT"/>
</dbReference>
<dbReference type="InterPro" id="IPR018107">
    <property type="entry name" value="Na-dicarboxylate_symporter_CS"/>
</dbReference>
<evidence type="ECO:0000313" key="12">
    <source>
        <dbReference type="Ensembl" id="ENSGACP00000055865.1"/>
    </source>
</evidence>